<dbReference type="Gene3D" id="3.40.50.150">
    <property type="entry name" value="Vaccinia Virus protein VP39"/>
    <property type="match status" value="1"/>
</dbReference>
<dbReference type="SUPFAM" id="SSF53335">
    <property type="entry name" value="S-adenosyl-L-methionine-dependent methyltransferases"/>
    <property type="match status" value="1"/>
</dbReference>
<accession>A0ABU0CSM8</accession>
<name>A0ABU0CSM8_9BACI</name>
<dbReference type="RefSeq" id="WP_307337924.1">
    <property type="nucleotide sequence ID" value="NZ_JAUSUQ010000005.1"/>
</dbReference>
<organism evidence="1 2">
    <name type="scientific">Caldalkalibacillus uzonensis</name>
    <dbReference type="NCBI Taxonomy" id="353224"/>
    <lineage>
        <taxon>Bacteria</taxon>
        <taxon>Bacillati</taxon>
        <taxon>Bacillota</taxon>
        <taxon>Bacilli</taxon>
        <taxon>Bacillales</taxon>
        <taxon>Bacillaceae</taxon>
        <taxon>Caldalkalibacillus</taxon>
    </lineage>
</organism>
<dbReference type="InterPro" id="IPR010719">
    <property type="entry name" value="MnmM_MeTrfase"/>
</dbReference>
<dbReference type="PANTHER" id="PTHR35276">
    <property type="entry name" value="S-ADENOSYL-L-METHIONINE-DEPENDENT METHYLTRANSFERASES SUPERFAMILY PROTEIN"/>
    <property type="match status" value="1"/>
</dbReference>
<dbReference type="EMBL" id="JAUSUQ010000005">
    <property type="protein sequence ID" value="MDQ0338869.1"/>
    <property type="molecule type" value="Genomic_DNA"/>
</dbReference>
<proteinExistence type="predicted"/>
<dbReference type="Pfam" id="PF06962">
    <property type="entry name" value="rRNA_methylase"/>
    <property type="match status" value="1"/>
</dbReference>
<reference evidence="1 2" key="1">
    <citation type="submission" date="2023-07" db="EMBL/GenBank/DDBJ databases">
        <title>Genomic Encyclopedia of Type Strains, Phase IV (KMG-IV): sequencing the most valuable type-strain genomes for metagenomic binning, comparative biology and taxonomic classification.</title>
        <authorList>
            <person name="Goeker M."/>
        </authorList>
    </citation>
    <scope>NUCLEOTIDE SEQUENCE [LARGE SCALE GENOMIC DNA]</scope>
    <source>
        <strain evidence="1 2">DSM 17740</strain>
    </source>
</reference>
<evidence type="ECO:0000313" key="2">
    <source>
        <dbReference type="Proteomes" id="UP001232445"/>
    </source>
</evidence>
<protein>
    <submittedName>
        <fullName evidence="1">Ubiquinone/menaquinone biosynthesis C-methylase UbiE</fullName>
    </submittedName>
</protein>
<keyword evidence="2" id="KW-1185">Reference proteome</keyword>
<evidence type="ECO:0000313" key="1">
    <source>
        <dbReference type="EMBL" id="MDQ0338869.1"/>
    </source>
</evidence>
<keyword evidence="1" id="KW-0830">Ubiquinone</keyword>
<dbReference type="Proteomes" id="UP001232445">
    <property type="component" value="Unassembled WGS sequence"/>
</dbReference>
<sequence length="189" mass="21047">MNIPSILPFTHTLIEQVAGPGDLVVDATMGNGHDTLFLARLVGSTGKVLAYDVQQEALENTRKRLKEAHCLSQVQLLHKGHETVEEELNCHDQPLSAAMFNLGYLPGSDKTVVTKPETTLTALHTLARYLKPGGLITLVIYSGHAEGKLERDILLAELGQWDQKQYHVLKYQFINQQNNPPFLVAIEKR</sequence>
<dbReference type="InterPro" id="IPR029063">
    <property type="entry name" value="SAM-dependent_MTases_sf"/>
</dbReference>
<dbReference type="CDD" id="cd02440">
    <property type="entry name" value="AdoMet_MTases"/>
    <property type="match status" value="1"/>
</dbReference>
<gene>
    <name evidence="1" type="ORF">J2S00_001655</name>
</gene>
<comment type="caution">
    <text evidence="1">The sequence shown here is derived from an EMBL/GenBank/DDBJ whole genome shotgun (WGS) entry which is preliminary data.</text>
</comment>
<dbReference type="PANTHER" id="PTHR35276:SF1">
    <property type="entry name" value="TRNA (MNM(5)S(2)U34)-METHYLTRANSFERASE, CHLOROPLASTIC"/>
    <property type="match status" value="1"/>
</dbReference>